<dbReference type="RefSeq" id="WP_270044705.1">
    <property type="nucleotide sequence ID" value="NZ_JAPDOD010000047.1"/>
</dbReference>
<dbReference type="AlphaFoldDB" id="A0A9X3N174"/>
<feature type="transmembrane region" description="Helical" evidence="1">
    <location>
        <begin position="17"/>
        <end position="35"/>
    </location>
</feature>
<keyword evidence="1" id="KW-0812">Transmembrane</keyword>
<keyword evidence="1" id="KW-1133">Transmembrane helix</keyword>
<comment type="caution">
    <text evidence="2">The sequence shown here is derived from an EMBL/GenBank/DDBJ whole genome shotgun (WGS) entry which is preliminary data.</text>
</comment>
<organism evidence="2 3">
    <name type="scientific">Solirubrobacter ginsenosidimutans</name>
    <dbReference type="NCBI Taxonomy" id="490573"/>
    <lineage>
        <taxon>Bacteria</taxon>
        <taxon>Bacillati</taxon>
        <taxon>Actinomycetota</taxon>
        <taxon>Thermoleophilia</taxon>
        <taxon>Solirubrobacterales</taxon>
        <taxon>Solirubrobacteraceae</taxon>
        <taxon>Solirubrobacter</taxon>
    </lineage>
</organism>
<evidence type="ECO:0000256" key="1">
    <source>
        <dbReference type="SAM" id="Phobius"/>
    </source>
</evidence>
<name>A0A9X3N174_9ACTN</name>
<dbReference type="Proteomes" id="UP001149140">
    <property type="component" value="Unassembled WGS sequence"/>
</dbReference>
<evidence type="ECO:0000313" key="2">
    <source>
        <dbReference type="EMBL" id="MDA0165446.1"/>
    </source>
</evidence>
<feature type="transmembrane region" description="Helical" evidence="1">
    <location>
        <begin position="41"/>
        <end position="59"/>
    </location>
</feature>
<keyword evidence="1" id="KW-0472">Membrane</keyword>
<evidence type="ECO:0000313" key="3">
    <source>
        <dbReference type="Proteomes" id="UP001149140"/>
    </source>
</evidence>
<accession>A0A9X3N174</accession>
<sequence length="73" mass="8143">MGVEPEEKKPHDDLLGVRNRVIVGVVFAALFMVTYGPRSGWLPGVVSGILGGAVVFLLLKEVDDRRKRRRRRG</sequence>
<protein>
    <submittedName>
        <fullName evidence="2">Uncharacterized protein</fullName>
    </submittedName>
</protein>
<proteinExistence type="predicted"/>
<keyword evidence="3" id="KW-1185">Reference proteome</keyword>
<reference evidence="2" key="1">
    <citation type="submission" date="2022-10" db="EMBL/GenBank/DDBJ databases">
        <title>The WGS of Solirubrobacter ginsenosidimutans DSM 21036.</title>
        <authorList>
            <person name="Jiang Z."/>
        </authorList>
    </citation>
    <scope>NUCLEOTIDE SEQUENCE</scope>
    <source>
        <strain evidence="2">DSM 21036</strain>
    </source>
</reference>
<gene>
    <name evidence="2" type="ORF">OM076_34575</name>
</gene>
<dbReference type="EMBL" id="JAPDOD010000047">
    <property type="protein sequence ID" value="MDA0165446.1"/>
    <property type="molecule type" value="Genomic_DNA"/>
</dbReference>